<evidence type="ECO:0000313" key="2">
    <source>
        <dbReference type="EMBL" id="EDX75954.1"/>
    </source>
</evidence>
<evidence type="ECO:0000256" key="1">
    <source>
        <dbReference type="SAM" id="Phobius"/>
    </source>
</evidence>
<accession>B4VPF1</accession>
<gene>
    <name evidence="2" type="ORF">MC7420_5388</name>
</gene>
<dbReference type="AlphaFoldDB" id="B4VPF1"/>
<dbReference type="EMBL" id="DS989847">
    <property type="protein sequence ID" value="EDX75954.1"/>
    <property type="molecule type" value="Genomic_DNA"/>
</dbReference>
<organism evidence="2 3">
    <name type="scientific">Coleofasciculus chthonoplastes PCC 7420</name>
    <dbReference type="NCBI Taxonomy" id="118168"/>
    <lineage>
        <taxon>Bacteria</taxon>
        <taxon>Bacillati</taxon>
        <taxon>Cyanobacteriota</taxon>
        <taxon>Cyanophyceae</taxon>
        <taxon>Coleofasciculales</taxon>
        <taxon>Coleofasciculaceae</taxon>
        <taxon>Coleofasciculus</taxon>
    </lineage>
</organism>
<keyword evidence="1" id="KW-0812">Transmembrane</keyword>
<proteinExistence type="predicted"/>
<sequence length="67" mass="7293">MGIQVNFIVKVLILSLGISLLIKYASPSLPPIPATSGNALIAVLTPAIILAIALLWRFWQFQNHPVE</sequence>
<keyword evidence="1" id="KW-1133">Transmembrane helix</keyword>
<keyword evidence="3" id="KW-1185">Reference proteome</keyword>
<dbReference type="eggNOG" id="ENOG5033DJU">
    <property type="taxonomic scope" value="Bacteria"/>
</dbReference>
<keyword evidence="1" id="KW-0472">Membrane</keyword>
<protein>
    <submittedName>
        <fullName evidence="2">Uncharacterized protein</fullName>
    </submittedName>
</protein>
<dbReference type="RefSeq" id="WP_006100435.1">
    <property type="nucleotide sequence ID" value="NZ_DS989847.1"/>
</dbReference>
<dbReference type="Proteomes" id="UP000003835">
    <property type="component" value="Unassembled WGS sequence"/>
</dbReference>
<evidence type="ECO:0000313" key="3">
    <source>
        <dbReference type="Proteomes" id="UP000003835"/>
    </source>
</evidence>
<feature type="transmembrane region" description="Helical" evidence="1">
    <location>
        <begin position="38"/>
        <end position="59"/>
    </location>
</feature>
<name>B4VPF1_9CYAN</name>
<dbReference type="HOGENOM" id="CLU_199034_1_0_3"/>
<reference evidence="2 3" key="1">
    <citation type="submission" date="2008-07" db="EMBL/GenBank/DDBJ databases">
        <authorList>
            <person name="Tandeau de Marsac N."/>
            <person name="Ferriera S."/>
            <person name="Johnson J."/>
            <person name="Kravitz S."/>
            <person name="Beeson K."/>
            <person name="Sutton G."/>
            <person name="Rogers Y.-H."/>
            <person name="Friedman R."/>
            <person name="Frazier M."/>
            <person name="Venter J.C."/>
        </authorList>
    </citation>
    <scope>NUCLEOTIDE SEQUENCE [LARGE SCALE GENOMIC DNA]</scope>
    <source>
        <strain evidence="2 3">PCC 7420</strain>
    </source>
</reference>
<feature type="transmembrane region" description="Helical" evidence="1">
    <location>
        <begin position="7"/>
        <end position="26"/>
    </location>
</feature>